<feature type="domain" description="SnoaL-like" evidence="1">
    <location>
        <begin position="11"/>
        <end position="136"/>
    </location>
</feature>
<dbReference type="SUPFAM" id="SSF54427">
    <property type="entry name" value="NTF2-like"/>
    <property type="match status" value="1"/>
</dbReference>
<comment type="caution">
    <text evidence="2">The sequence shown here is derived from an EMBL/GenBank/DDBJ whole genome shotgun (WGS) entry which is preliminary data.</text>
</comment>
<keyword evidence="3" id="KW-1185">Reference proteome</keyword>
<proteinExistence type="predicted"/>
<dbReference type="InterPro" id="IPR032710">
    <property type="entry name" value="NTF2-like_dom_sf"/>
</dbReference>
<dbReference type="InterPro" id="IPR037401">
    <property type="entry name" value="SnoaL-like"/>
</dbReference>
<evidence type="ECO:0000259" key="1">
    <source>
        <dbReference type="Pfam" id="PF13474"/>
    </source>
</evidence>
<reference evidence="2 3" key="1">
    <citation type="submission" date="2023-04" db="EMBL/GenBank/DDBJ databases">
        <title>Genome Sequence of Selenomonas sputigena ATCC 33150.</title>
        <authorList>
            <person name="Miller D.P."/>
            <person name="Anvari S."/>
            <person name="Polson S.W."/>
            <person name="Macdonald M."/>
            <person name="Mcdowell J.V."/>
        </authorList>
    </citation>
    <scope>NUCLEOTIDE SEQUENCE [LARGE SCALE GENOMIC DNA]</scope>
    <source>
        <strain evidence="2 3">ATCC 33150</strain>
    </source>
</reference>
<dbReference type="Pfam" id="PF13474">
    <property type="entry name" value="SnoaL_3"/>
    <property type="match status" value="1"/>
</dbReference>
<protein>
    <submittedName>
        <fullName evidence="2">DUF3225 domain-containing protein</fullName>
    </submittedName>
</protein>
<dbReference type="Gene3D" id="3.10.450.50">
    <property type="match status" value="1"/>
</dbReference>
<evidence type="ECO:0000313" key="3">
    <source>
        <dbReference type="Proteomes" id="UP001559623"/>
    </source>
</evidence>
<gene>
    <name evidence="2" type="ORF">QCO44_04800</name>
</gene>
<accession>A0ABV3X439</accession>
<evidence type="ECO:0000313" key="2">
    <source>
        <dbReference type="EMBL" id="MEX5284962.1"/>
    </source>
</evidence>
<dbReference type="RefSeq" id="WP_368846676.1">
    <property type="nucleotide sequence ID" value="NZ_CP194411.1"/>
</dbReference>
<dbReference type="Proteomes" id="UP001559623">
    <property type="component" value="Unassembled WGS sequence"/>
</dbReference>
<name>A0ABV3X439_9FIRM</name>
<sequence length="143" mass="16789">MTVREGDAAIVEEYVGLYIKTLNDANIALAESIWQPGPKTSMVHPRGEDVGWENIRQHFYIDRLQKLYTERHFEIRDLEIEVYRDTAIAMYTWDFHGKLRSDGMEIEHKGRTSQAYRRMSQEGWKILHAHVSGMPIKSEREPI</sequence>
<organism evidence="2 3">
    <name type="scientific">Selenomonas sputigena</name>
    <dbReference type="NCBI Taxonomy" id="69823"/>
    <lineage>
        <taxon>Bacteria</taxon>
        <taxon>Bacillati</taxon>
        <taxon>Bacillota</taxon>
        <taxon>Negativicutes</taxon>
        <taxon>Selenomonadales</taxon>
        <taxon>Selenomonadaceae</taxon>
        <taxon>Selenomonas</taxon>
    </lineage>
</organism>
<dbReference type="EMBL" id="JARVLH010000002">
    <property type="protein sequence ID" value="MEX5284962.1"/>
    <property type="molecule type" value="Genomic_DNA"/>
</dbReference>